<protein>
    <submittedName>
        <fullName evidence="4">Beta--glucan-binding</fullName>
    </submittedName>
</protein>
<dbReference type="GO" id="GO:0004553">
    <property type="term" value="F:hydrolase activity, hydrolyzing O-glycosyl compounds"/>
    <property type="evidence" value="ECO:0007669"/>
    <property type="project" value="InterPro"/>
</dbReference>
<dbReference type="InterPro" id="IPR000757">
    <property type="entry name" value="Beta-glucanase-like"/>
</dbReference>
<feature type="chain" id="PRO_5001729088" evidence="2">
    <location>
        <begin position="17"/>
        <end position="358"/>
    </location>
</feature>
<proteinExistence type="inferred from homology"/>
<dbReference type="Gene3D" id="2.60.120.200">
    <property type="match status" value="1"/>
</dbReference>
<dbReference type="InterPro" id="IPR013320">
    <property type="entry name" value="ConA-like_dom_sf"/>
</dbReference>
<organism evidence="4 5">
    <name type="scientific">Stylonychia lemnae</name>
    <name type="common">Ciliate</name>
    <dbReference type="NCBI Taxonomy" id="5949"/>
    <lineage>
        <taxon>Eukaryota</taxon>
        <taxon>Sar</taxon>
        <taxon>Alveolata</taxon>
        <taxon>Ciliophora</taxon>
        <taxon>Intramacronucleata</taxon>
        <taxon>Spirotrichea</taxon>
        <taxon>Stichotrichia</taxon>
        <taxon>Sporadotrichida</taxon>
        <taxon>Oxytrichidae</taxon>
        <taxon>Stylonychinae</taxon>
        <taxon>Stylonychia</taxon>
    </lineage>
</organism>
<dbReference type="AlphaFoldDB" id="A0A077ZZT2"/>
<keyword evidence="2" id="KW-0732">Signal</keyword>
<dbReference type="Pfam" id="PF00722">
    <property type="entry name" value="Glyco_hydro_16"/>
    <property type="match status" value="1"/>
</dbReference>
<feature type="domain" description="GH16" evidence="3">
    <location>
        <begin position="6"/>
        <end position="349"/>
    </location>
</feature>
<sequence>MKRNLLILSVVSVAAATETLIFNDDFNKLDLKTWQHELTLSGGGNWEFEWYVNNRSNSFTKDGVLYLKPTMTEDYIGTQQLQTGDLNIWGSSPADACTANAFYGCERNAAASGNVNNPIRSARLRTVNSFSFQYGRVEIKAQLPKGDWLWPAIWMLPKNNEFGNWPASGEIDIMESRGNDPNYQSGGHDTFASTLHWGPNWDQNRYPLTHKDYKHSTTLTSDFHTYGLYWDENGLYTYFDDPSHKVLEVDFKTQSFWQRGTFPSTFDNPWVGEPNAAPFNREFYLVLNLAVGGTSGYFPEGMGGKPWSDQSQRSVNEFWNARGAWQQTWKGDDSALKIDSIKVWKFDSAKNEEEVTFL</sequence>
<gene>
    <name evidence="4" type="primary">Contig10587.g11303</name>
    <name evidence="4" type="ORF">STYLEM_4119</name>
</gene>
<accession>A0A077ZZT2</accession>
<dbReference type="SUPFAM" id="SSF49899">
    <property type="entry name" value="Concanavalin A-like lectins/glucanases"/>
    <property type="match status" value="1"/>
</dbReference>
<dbReference type="EMBL" id="CCKQ01003992">
    <property type="protein sequence ID" value="CDW75132.1"/>
    <property type="molecule type" value="Genomic_DNA"/>
</dbReference>
<evidence type="ECO:0000256" key="1">
    <source>
        <dbReference type="ARBA" id="ARBA00006865"/>
    </source>
</evidence>
<name>A0A077ZZT2_STYLE</name>
<keyword evidence="5" id="KW-1185">Reference proteome</keyword>
<reference evidence="4 5" key="1">
    <citation type="submission" date="2014-06" db="EMBL/GenBank/DDBJ databases">
        <authorList>
            <person name="Swart Estienne"/>
        </authorList>
    </citation>
    <scope>NUCLEOTIDE SEQUENCE [LARGE SCALE GENOMIC DNA]</scope>
    <source>
        <strain evidence="4 5">130c</strain>
    </source>
</reference>
<dbReference type="GO" id="GO:0005975">
    <property type="term" value="P:carbohydrate metabolic process"/>
    <property type="evidence" value="ECO:0007669"/>
    <property type="project" value="InterPro"/>
</dbReference>
<dbReference type="InParanoid" id="A0A077ZZT2"/>
<evidence type="ECO:0000256" key="2">
    <source>
        <dbReference type="SAM" id="SignalP"/>
    </source>
</evidence>
<dbReference type="PANTHER" id="PTHR10963:SF55">
    <property type="entry name" value="GLYCOSIDE HYDROLASE FAMILY 16 PROTEIN"/>
    <property type="match status" value="1"/>
</dbReference>
<dbReference type="Proteomes" id="UP000039865">
    <property type="component" value="Unassembled WGS sequence"/>
</dbReference>
<evidence type="ECO:0000259" key="3">
    <source>
        <dbReference type="PROSITE" id="PS51762"/>
    </source>
</evidence>
<dbReference type="PANTHER" id="PTHR10963">
    <property type="entry name" value="GLYCOSYL HYDROLASE-RELATED"/>
    <property type="match status" value="1"/>
</dbReference>
<comment type="similarity">
    <text evidence="1">Belongs to the glycosyl hydrolase 16 family.</text>
</comment>
<dbReference type="CDD" id="cd08024">
    <property type="entry name" value="GH16_CCF"/>
    <property type="match status" value="1"/>
</dbReference>
<evidence type="ECO:0000313" key="4">
    <source>
        <dbReference type="EMBL" id="CDW75132.1"/>
    </source>
</evidence>
<dbReference type="OMA" id="VWSQTGR"/>
<dbReference type="PROSITE" id="PS51762">
    <property type="entry name" value="GH16_2"/>
    <property type="match status" value="1"/>
</dbReference>
<evidence type="ECO:0000313" key="5">
    <source>
        <dbReference type="Proteomes" id="UP000039865"/>
    </source>
</evidence>
<feature type="signal peptide" evidence="2">
    <location>
        <begin position="1"/>
        <end position="16"/>
    </location>
</feature>
<dbReference type="OrthoDB" id="4781at2759"/>
<dbReference type="InterPro" id="IPR050546">
    <property type="entry name" value="Glycosyl_Hydrlase_16"/>
</dbReference>